<feature type="compositionally biased region" description="Polar residues" evidence="1">
    <location>
        <begin position="1"/>
        <end position="30"/>
    </location>
</feature>
<dbReference type="Proteomes" id="UP000030753">
    <property type="component" value="Unassembled WGS sequence"/>
</dbReference>
<dbReference type="HOGENOM" id="CLU_2061567_0_0_1"/>
<organism evidence="2 3">
    <name type="scientific">Fusarium oxysporum NRRL 32931</name>
    <dbReference type="NCBI Taxonomy" id="660029"/>
    <lineage>
        <taxon>Eukaryota</taxon>
        <taxon>Fungi</taxon>
        <taxon>Dikarya</taxon>
        <taxon>Ascomycota</taxon>
        <taxon>Pezizomycotina</taxon>
        <taxon>Sordariomycetes</taxon>
        <taxon>Hypocreomycetidae</taxon>
        <taxon>Hypocreales</taxon>
        <taxon>Nectriaceae</taxon>
        <taxon>Fusarium</taxon>
        <taxon>Fusarium oxysporum species complex</taxon>
    </lineage>
</organism>
<gene>
    <name evidence="2" type="ORF">FOYG_12953</name>
</gene>
<feature type="region of interest" description="Disordered" evidence="1">
    <location>
        <begin position="1"/>
        <end position="119"/>
    </location>
</feature>
<feature type="compositionally biased region" description="Low complexity" evidence="1">
    <location>
        <begin position="57"/>
        <end position="71"/>
    </location>
</feature>
<name>W9HYJ0_FUSOX</name>
<dbReference type="EMBL" id="JH717846">
    <property type="protein sequence ID" value="EWY85854.1"/>
    <property type="molecule type" value="Genomic_DNA"/>
</dbReference>
<proteinExistence type="predicted"/>
<evidence type="ECO:0000256" key="1">
    <source>
        <dbReference type="SAM" id="MobiDB-lite"/>
    </source>
</evidence>
<reference evidence="2 3" key="1">
    <citation type="submission" date="2011-06" db="EMBL/GenBank/DDBJ databases">
        <title>The Genome Sequence of Fusarium oxysporum FOSC 3-a.</title>
        <authorList>
            <consortium name="The Broad Institute Genome Sequencing Platform"/>
            <person name="Ma L.-J."/>
            <person name="Gale L.R."/>
            <person name="Schwartz D.C."/>
            <person name="Zhou S."/>
            <person name="Corby-Kistler H."/>
            <person name="Young S.K."/>
            <person name="Zeng Q."/>
            <person name="Gargeya S."/>
            <person name="Fitzgerald M."/>
            <person name="Haas B."/>
            <person name="Abouelleil A."/>
            <person name="Alvarado L."/>
            <person name="Arachchi H.M."/>
            <person name="Berlin A."/>
            <person name="Brown A."/>
            <person name="Chapman S.B."/>
            <person name="Chen Z."/>
            <person name="Dunbar C."/>
            <person name="Freedman E."/>
            <person name="Gearin G."/>
            <person name="Gellesch M."/>
            <person name="Goldberg J."/>
            <person name="Griggs A."/>
            <person name="Gujja S."/>
            <person name="Heiman D."/>
            <person name="Howarth C."/>
            <person name="Larson L."/>
            <person name="Lui A."/>
            <person name="MacDonald P.J.P."/>
            <person name="Mehta T."/>
            <person name="Montmayeur A."/>
            <person name="Murphy C."/>
            <person name="Neiman D."/>
            <person name="Pearson M."/>
            <person name="Priest M."/>
            <person name="Roberts A."/>
            <person name="Saif S."/>
            <person name="Shea T."/>
            <person name="Shenoy N."/>
            <person name="Sisk P."/>
            <person name="Stolte C."/>
            <person name="Sykes S."/>
            <person name="Wortman J."/>
            <person name="Nusbaum C."/>
            <person name="Birren B."/>
        </authorList>
    </citation>
    <scope>NUCLEOTIDE SEQUENCE [LARGE SCALE GENOMIC DNA]</scope>
    <source>
        <strain evidence="3">FOSC 3-a</strain>
    </source>
</reference>
<feature type="compositionally biased region" description="Polar residues" evidence="1">
    <location>
        <begin position="46"/>
        <end position="56"/>
    </location>
</feature>
<evidence type="ECO:0000313" key="2">
    <source>
        <dbReference type="EMBL" id="EWY85854.1"/>
    </source>
</evidence>
<protein>
    <submittedName>
        <fullName evidence="2">Uncharacterized protein</fullName>
    </submittedName>
</protein>
<accession>W9HYJ0</accession>
<feature type="compositionally biased region" description="Basic and acidic residues" evidence="1">
    <location>
        <begin position="72"/>
        <end position="90"/>
    </location>
</feature>
<sequence length="119" mass="13162">MTDNLSNRESGHQSQNAPKTPSEVTYSSIAANPEVIAQKPLPDSKVYTSAERNNATSAARSLSPRPRLLPKSRPDQDQDHKSYSPKDIKPDLLGAKSRSLPAAQISPPFHKGISRRRYR</sequence>
<evidence type="ECO:0000313" key="3">
    <source>
        <dbReference type="Proteomes" id="UP000030753"/>
    </source>
</evidence>
<dbReference type="AlphaFoldDB" id="W9HYJ0"/>